<reference evidence="2" key="1">
    <citation type="submission" date="2020-03" db="EMBL/GenBank/DDBJ databases">
        <authorList>
            <person name="He L."/>
        </authorList>
    </citation>
    <scope>NUCLEOTIDE SEQUENCE</scope>
    <source>
        <strain evidence="2">CkLH20</strain>
    </source>
</reference>
<protein>
    <submittedName>
        <fullName evidence="2">Uncharacterized protein</fullName>
    </submittedName>
</protein>
<gene>
    <name evidence="2" type="ORF">CkaCkLH20_05092</name>
</gene>
<accession>A0A9P6I5P8</accession>
<evidence type="ECO:0000313" key="3">
    <source>
        <dbReference type="Proteomes" id="UP000781932"/>
    </source>
</evidence>
<evidence type="ECO:0000313" key="2">
    <source>
        <dbReference type="EMBL" id="KAF9877392.1"/>
    </source>
</evidence>
<dbReference type="AlphaFoldDB" id="A0A9P6I5P8"/>
<comment type="caution">
    <text evidence="2">The sequence shown here is derived from an EMBL/GenBank/DDBJ whole genome shotgun (WGS) entry which is preliminary data.</text>
</comment>
<proteinExistence type="predicted"/>
<dbReference type="RefSeq" id="XP_038746853.1">
    <property type="nucleotide sequence ID" value="XM_038887811.1"/>
</dbReference>
<organism evidence="2 3">
    <name type="scientific">Colletotrichum karsti</name>
    <dbReference type="NCBI Taxonomy" id="1095194"/>
    <lineage>
        <taxon>Eukaryota</taxon>
        <taxon>Fungi</taxon>
        <taxon>Dikarya</taxon>
        <taxon>Ascomycota</taxon>
        <taxon>Pezizomycotina</taxon>
        <taxon>Sordariomycetes</taxon>
        <taxon>Hypocreomycetidae</taxon>
        <taxon>Glomerellales</taxon>
        <taxon>Glomerellaceae</taxon>
        <taxon>Colletotrichum</taxon>
        <taxon>Colletotrichum boninense species complex</taxon>
    </lineage>
</organism>
<sequence length="202" mass="22696">MCPRGYQVLSTAYTENLVGEKYHIQSHKLSDDFLDVYVVTDENGNHFEAQAFTPVAKMPRESEGLCQARRRRMKRICRSHNFADEFEHEGRRFLVSKVRRNDKDWMDLQAQVGGRSSSSSSSEKTENILRPAAAAEGFVAEASSSWDRQEDDGLGPAVLGSSAQHRINPSYSDALARNTRHAAGEPDGRRRLFLALGNPKRV</sequence>
<evidence type="ECO:0000256" key="1">
    <source>
        <dbReference type="SAM" id="MobiDB-lite"/>
    </source>
</evidence>
<keyword evidence="3" id="KW-1185">Reference proteome</keyword>
<dbReference type="OrthoDB" id="4776374at2759"/>
<dbReference type="GeneID" id="62160885"/>
<feature type="region of interest" description="Disordered" evidence="1">
    <location>
        <begin position="140"/>
        <end position="202"/>
    </location>
</feature>
<dbReference type="EMBL" id="JAATWM020000014">
    <property type="protein sequence ID" value="KAF9877392.1"/>
    <property type="molecule type" value="Genomic_DNA"/>
</dbReference>
<dbReference type="Proteomes" id="UP000781932">
    <property type="component" value="Unassembled WGS sequence"/>
</dbReference>
<name>A0A9P6I5P8_9PEZI</name>
<reference evidence="2" key="2">
    <citation type="submission" date="2020-11" db="EMBL/GenBank/DDBJ databases">
        <title>Whole genome sequencing of Colletotrichum sp.</title>
        <authorList>
            <person name="Li H."/>
        </authorList>
    </citation>
    <scope>NUCLEOTIDE SEQUENCE</scope>
    <source>
        <strain evidence="2">CkLH20</strain>
    </source>
</reference>
<feature type="compositionally biased region" description="Polar residues" evidence="1">
    <location>
        <begin position="161"/>
        <end position="171"/>
    </location>
</feature>